<comment type="caution">
    <text evidence="1">The sequence shown here is derived from an EMBL/GenBank/DDBJ whole genome shotgun (WGS) entry which is preliminary data.</text>
</comment>
<dbReference type="Proteomes" id="UP001604277">
    <property type="component" value="Unassembled WGS sequence"/>
</dbReference>
<gene>
    <name evidence="1" type="ORF">Fot_50480</name>
</gene>
<sequence>MASSRQFQECFDSFDCKIRRGSKAQMCLHKILRIISTVPPRIATVNPLSSVSETEKKGSEVEFFELKEMVEESHVYTAGGVGLSSSSTTVGTGGPPDLHGGGDSRLIIGSYSSGEFYGAENPYAITNVQRTTKLGKLSGSPVKRIH</sequence>
<evidence type="ECO:0000313" key="2">
    <source>
        <dbReference type="Proteomes" id="UP001604277"/>
    </source>
</evidence>
<evidence type="ECO:0000313" key="1">
    <source>
        <dbReference type="EMBL" id="KAL2468904.1"/>
    </source>
</evidence>
<dbReference type="EMBL" id="JBFOLJ010000016">
    <property type="protein sequence ID" value="KAL2468904.1"/>
    <property type="molecule type" value="Genomic_DNA"/>
</dbReference>
<dbReference type="AlphaFoldDB" id="A0ABD1PY98"/>
<proteinExistence type="predicted"/>
<name>A0ABD1PY98_9LAMI</name>
<accession>A0ABD1PY98</accession>
<protein>
    <submittedName>
        <fullName evidence="1">Uncharacterized protein</fullName>
    </submittedName>
</protein>
<organism evidence="1 2">
    <name type="scientific">Forsythia ovata</name>
    <dbReference type="NCBI Taxonomy" id="205694"/>
    <lineage>
        <taxon>Eukaryota</taxon>
        <taxon>Viridiplantae</taxon>
        <taxon>Streptophyta</taxon>
        <taxon>Embryophyta</taxon>
        <taxon>Tracheophyta</taxon>
        <taxon>Spermatophyta</taxon>
        <taxon>Magnoliopsida</taxon>
        <taxon>eudicotyledons</taxon>
        <taxon>Gunneridae</taxon>
        <taxon>Pentapetalae</taxon>
        <taxon>asterids</taxon>
        <taxon>lamiids</taxon>
        <taxon>Lamiales</taxon>
        <taxon>Oleaceae</taxon>
        <taxon>Forsythieae</taxon>
        <taxon>Forsythia</taxon>
    </lineage>
</organism>
<reference evidence="2" key="1">
    <citation type="submission" date="2024-07" db="EMBL/GenBank/DDBJ databases">
        <title>Two chromosome-level genome assemblies of Korean endemic species Abeliophyllum distichum and Forsythia ovata (Oleaceae).</title>
        <authorList>
            <person name="Jang H."/>
        </authorList>
    </citation>
    <scope>NUCLEOTIDE SEQUENCE [LARGE SCALE GENOMIC DNA]</scope>
</reference>
<keyword evidence="2" id="KW-1185">Reference proteome</keyword>